<keyword evidence="1" id="KW-1133">Transmembrane helix</keyword>
<protein>
    <submittedName>
        <fullName evidence="2">Uncharacterized protein</fullName>
    </submittedName>
</protein>
<dbReference type="AlphaFoldDB" id="A0A1M5QRQ6"/>
<dbReference type="RefSeq" id="WP_268761869.1">
    <property type="nucleotide sequence ID" value="NZ_FQXI01000003.1"/>
</dbReference>
<proteinExistence type="predicted"/>
<sequence>MLIGTGLAGFGFIAMIANVAMFILKVVALYYVIKACRKYLGEI</sequence>
<keyword evidence="1" id="KW-0812">Transmembrane</keyword>
<feature type="transmembrane region" description="Helical" evidence="1">
    <location>
        <begin position="12"/>
        <end position="33"/>
    </location>
</feature>
<evidence type="ECO:0000313" key="3">
    <source>
        <dbReference type="Proteomes" id="UP000184032"/>
    </source>
</evidence>
<dbReference type="Proteomes" id="UP000184032">
    <property type="component" value="Unassembled WGS sequence"/>
</dbReference>
<reference evidence="2 3" key="1">
    <citation type="submission" date="2016-11" db="EMBL/GenBank/DDBJ databases">
        <authorList>
            <person name="Jaros S."/>
            <person name="Januszkiewicz K."/>
            <person name="Wedrychowicz H."/>
        </authorList>
    </citation>
    <scope>NUCLEOTIDE SEQUENCE [LARGE SCALE GENOMIC DNA]</scope>
    <source>
        <strain evidence="2 3">DSM 21120</strain>
    </source>
</reference>
<dbReference type="EMBL" id="FQXI01000003">
    <property type="protein sequence ID" value="SHH16628.1"/>
    <property type="molecule type" value="Genomic_DNA"/>
</dbReference>
<keyword evidence="3" id="KW-1185">Reference proteome</keyword>
<dbReference type="STRING" id="1120995.SAMN02745245_00711"/>
<gene>
    <name evidence="2" type="ORF">SAMN02745245_00711</name>
</gene>
<accession>A0A1M5QRQ6</accession>
<keyword evidence="1" id="KW-0472">Membrane</keyword>
<name>A0A1M5QRQ6_9FIRM</name>
<evidence type="ECO:0000256" key="1">
    <source>
        <dbReference type="SAM" id="Phobius"/>
    </source>
</evidence>
<organism evidence="2 3">
    <name type="scientific">Anaerosphaera aminiphila DSM 21120</name>
    <dbReference type="NCBI Taxonomy" id="1120995"/>
    <lineage>
        <taxon>Bacteria</taxon>
        <taxon>Bacillati</taxon>
        <taxon>Bacillota</taxon>
        <taxon>Tissierellia</taxon>
        <taxon>Tissierellales</taxon>
        <taxon>Peptoniphilaceae</taxon>
        <taxon>Anaerosphaera</taxon>
    </lineage>
</organism>
<evidence type="ECO:0000313" key="2">
    <source>
        <dbReference type="EMBL" id="SHH16628.1"/>
    </source>
</evidence>